<keyword evidence="2" id="KW-1185">Reference proteome</keyword>
<proteinExistence type="predicted"/>
<dbReference type="OrthoDB" id="5414761at2759"/>
<dbReference type="EMBL" id="KV878893">
    <property type="protein sequence ID" value="OJJ86012.1"/>
    <property type="molecule type" value="Genomic_DNA"/>
</dbReference>
<gene>
    <name evidence="1" type="ORF">ASPGLDRAFT_1305555</name>
</gene>
<sequence length="190" mass="21033">MRSRILKDLGIHYLEKVSQKEARKVPKCIDGYIWGHNRRWIFPCVVSNNVEARRVIFILVTSSPTTYLAPEVFDALKLDNDAAATVTIAGHLHSVQPSPKHSPFADVNILGADFCVDHRLSFVPLGGKEVKYVFGLQDHINGTTGSKPSPVSSTMPISIKDGGYGKRCSLLKPLFKPIQTRQGNGSQYIM</sequence>
<reference evidence="2" key="1">
    <citation type="journal article" date="2017" name="Genome Biol.">
        <title>Comparative genomics reveals high biological diversity and specific adaptations in the industrially and medically important fungal genus Aspergillus.</title>
        <authorList>
            <person name="de Vries R.P."/>
            <person name="Riley R."/>
            <person name="Wiebenga A."/>
            <person name="Aguilar-Osorio G."/>
            <person name="Amillis S."/>
            <person name="Uchima C.A."/>
            <person name="Anderluh G."/>
            <person name="Asadollahi M."/>
            <person name="Askin M."/>
            <person name="Barry K."/>
            <person name="Battaglia E."/>
            <person name="Bayram O."/>
            <person name="Benocci T."/>
            <person name="Braus-Stromeyer S.A."/>
            <person name="Caldana C."/>
            <person name="Canovas D."/>
            <person name="Cerqueira G.C."/>
            <person name="Chen F."/>
            <person name="Chen W."/>
            <person name="Choi C."/>
            <person name="Clum A."/>
            <person name="Dos Santos R.A."/>
            <person name="Damasio A.R."/>
            <person name="Diallinas G."/>
            <person name="Emri T."/>
            <person name="Fekete E."/>
            <person name="Flipphi M."/>
            <person name="Freyberg S."/>
            <person name="Gallo A."/>
            <person name="Gournas C."/>
            <person name="Habgood R."/>
            <person name="Hainaut M."/>
            <person name="Harispe M.L."/>
            <person name="Henrissat B."/>
            <person name="Hilden K.S."/>
            <person name="Hope R."/>
            <person name="Hossain A."/>
            <person name="Karabika E."/>
            <person name="Karaffa L."/>
            <person name="Karanyi Z."/>
            <person name="Krasevec N."/>
            <person name="Kuo A."/>
            <person name="Kusch H."/>
            <person name="LaButti K."/>
            <person name="Lagendijk E.L."/>
            <person name="Lapidus A."/>
            <person name="Levasseur A."/>
            <person name="Lindquist E."/>
            <person name="Lipzen A."/>
            <person name="Logrieco A.F."/>
            <person name="MacCabe A."/>
            <person name="Maekelae M.R."/>
            <person name="Malavazi I."/>
            <person name="Melin P."/>
            <person name="Meyer V."/>
            <person name="Mielnichuk N."/>
            <person name="Miskei M."/>
            <person name="Molnar A.P."/>
            <person name="Mule G."/>
            <person name="Ngan C.Y."/>
            <person name="Orejas M."/>
            <person name="Orosz E."/>
            <person name="Ouedraogo J.P."/>
            <person name="Overkamp K.M."/>
            <person name="Park H.-S."/>
            <person name="Perrone G."/>
            <person name="Piumi F."/>
            <person name="Punt P.J."/>
            <person name="Ram A.F."/>
            <person name="Ramon A."/>
            <person name="Rauscher S."/>
            <person name="Record E."/>
            <person name="Riano-Pachon D.M."/>
            <person name="Robert V."/>
            <person name="Roehrig J."/>
            <person name="Ruller R."/>
            <person name="Salamov A."/>
            <person name="Salih N.S."/>
            <person name="Samson R.A."/>
            <person name="Sandor E."/>
            <person name="Sanguinetti M."/>
            <person name="Schuetze T."/>
            <person name="Sepcic K."/>
            <person name="Shelest E."/>
            <person name="Sherlock G."/>
            <person name="Sophianopoulou V."/>
            <person name="Squina F.M."/>
            <person name="Sun H."/>
            <person name="Susca A."/>
            <person name="Todd R.B."/>
            <person name="Tsang A."/>
            <person name="Unkles S.E."/>
            <person name="van de Wiele N."/>
            <person name="van Rossen-Uffink D."/>
            <person name="Oliveira J.V."/>
            <person name="Vesth T.C."/>
            <person name="Visser J."/>
            <person name="Yu J.-H."/>
            <person name="Zhou M."/>
            <person name="Andersen M.R."/>
            <person name="Archer D.B."/>
            <person name="Baker S.E."/>
            <person name="Benoit I."/>
            <person name="Brakhage A.A."/>
            <person name="Braus G.H."/>
            <person name="Fischer R."/>
            <person name="Frisvad J.C."/>
            <person name="Goldman G.H."/>
            <person name="Houbraken J."/>
            <person name="Oakley B."/>
            <person name="Pocsi I."/>
            <person name="Scazzocchio C."/>
            <person name="Seiboth B."/>
            <person name="vanKuyk P.A."/>
            <person name="Wortman J."/>
            <person name="Dyer P.S."/>
            <person name="Grigoriev I.V."/>
        </authorList>
    </citation>
    <scope>NUCLEOTIDE SEQUENCE [LARGE SCALE GENOMIC DNA]</scope>
    <source>
        <strain evidence="2">CBS 516.65</strain>
    </source>
</reference>
<dbReference type="STRING" id="1160497.A0A1L9VQ44"/>
<protein>
    <submittedName>
        <fullName evidence="1">Uncharacterized protein</fullName>
    </submittedName>
</protein>
<organism evidence="1 2">
    <name type="scientific">Aspergillus glaucus CBS 516.65</name>
    <dbReference type="NCBI Taxonomy" id="1160497"/>
    <lineage>
        <taxon>Eukaryota</taxon>
        <taxon>Fungi</taxon>
        <taxon>Dikarya</taxon>
        <taxon>Ascomycota</taxon>
        <taxon>Pezizomycotina</taxon>
        <taxon>Eurotiomycetes</taxon>
        <taxon>Eurotiomycetidae</taxon>
        <taxon>Eurotiales</taxon>
        <taxon>Aspergillaceae</taxon>
        <taxon>Aspergillus</taxon>
        <taxon>Aspergillus subgen. Aspergillus</taxon>
    </lineage>
</organism>
<name>A0A1L9VQ44_ASPGL</name>
<dbReference type="AlphaFoldDB" id="A0A1L9VQ44"/>
<accession>A0A1L9VQ44</accession>
<dbReference type="GeneID" id="34457234"/>
<dbReference type="Proteomes" id="UP000184300">
    <property type="component" value="Unassembled WGS sequence"/>
</dbReference>
<evidence type="ECO:0000313" key="1">
    <source>
        <dbReference type="EMBL" id="OJJ86012.1"/>
    </source>
</evidence>
<evidence type="ECO:0000313" key="2">
    <source>
        <dbReference type="Proteomes" id="UP000184300"/>
    </source>
</evidence>
<dbReference type="VEuPathDB" id="FungiDB:ASPGLDRAFT_1305555"/>
<dbReference type="RefSeq" id="XP_022402706.1">
    <property type="nucleotide sequence ID" value="XM_022540973.1"/>
</dbReference>